<dbReference type="Proteomes" id="UP000036850">
    <property type="component" value="Unassembled WGS sequence"/>
</dbReference>
<reference evidence="2" key="1">
    <citation type="submission" date="2015-07" db="EMBL/GenBank/DDBJ databases">
        <title>Draft genome sequence of a Pseudoalteromonas rubra strain, OCN096, isolated from Kaneohe Bay, Oahu, Hawaii.</title>
        <authorList>
            <person name="Beurmann S."/>
            <person name="Ushijima B."/>
            <person name="Belcaid M."/>
            <person name="Callahan S.M."/>
            <person name="Aeby G.S."/>
        </authorList>
    </citation>
    <scope>NUCLEOTIDE SEQUENCE [LARGE SCALE GENOMIC DNA]</scope>
    <source>
        <strain evidence="2">OCN096</strain>
    </source>
</reference>
<comment type="caution">
    <text evidence="1">The sequence shown here is derived from an EMBL/GenBank/DDBJ whole genome shotgun (WGS) entry which is preliminary data.</text>
</comment>
<protein>
    <submittedName>
        <fullName evidence="1">Uncharacterized protein</fullName>
    </submittedName>
</protein>
<dbReference type="EMBL" id="LFZX01000147">
    <property type="protein sequence ID" value="KNC66468.1"/>
    <property type="molecule type" value="Genomic_DNA"/>
</dbReference>
<accession>A0A0L0ERE4</accession>
<dbReference type="AlphaFoldDB" id="A0A0L0ERE4"/>
<evidence type="ECO:0000313" key="1">
    <source>
        <dbReference type="EMBL" id="KNC66468.1"/>
    </source>
</evidence>
<dbReference type="PATRIC" id="fig|43658.6.peg.3068"/>
<name>A0A0L0ERE4_9GAMM</name>
<proteinExistence type="predicted"/>
<dbReference type="OrthoDB" id="6400584at2"/>
<organism evidence="1 2">
    <name type="scientific">Pseudoalteromonas rubra</name>
    <dbReference type="NCBI Taxonomy" id="43658"/>
    <lineage>
        <taxon>Bacteria</taxon>
        <taxon>Pseudomonadati</taxon>
        <taxon>Pseudomonadota</taxon>
        <taxon>Gammaproteobacteria</taxon>
        <taxon>Alteromonadales</taxon>
        <taxon>Pseudoalteromonadaceae</taxon>
        <taxon>Pseudoalteromonas</taxon>
    </lineage>
</organism>
<evidence type="ECO:0000313" key="2">
    <source>
        <dbReference type="Proteomes" id="UP000036850"/>
    </source>
</evidence>
<sequence>MPFTEDDCLESFGFLSDDEWCDGQFWVDKTPDDNWLWSFAFQSGAEIIIGAKSAVVQIEP</sequence>
<gene>
    <name evidence="1" type="ORF">AC626_16815</name>
</gene>